<feature type="domain" description="Carrier" evidence="2">
    <location>
        <begin position="48"/>
        <end position="125"/>
    </location>
</feature>
<proteinExistence type="predicted"/>
<dbReference type="Gene3D" id="1.10.1200.10">
    <property type="entry name" value="ACP-like"/>
    <property type="match status" value="1"/>
</dbReference>
<dbReference type="GO" id="GO:0044550">
    <property type="term" value="P:secondary metabolite biosynthetic process"/>
    <property type="evidence" value="ECO:0007669"/>
    <property type="project" value="TreeGrafter"/>
</dbReference>
<dbReference type="STRING" id="104259.A0A0F7VEK4"/>
<dbReference type="Proteomes" id="UP000042958">
    <property type="component" value="Unassembled WGS sequence"/>
</dbReference>
<evidence type="ECO:0000256" key="1">
    <source>
        <dbReference type="ARBA" id="ARBA00022598"/>
    </source>
</evidence>
<accession>A0A0F7VEK4</accession>
<organism evidence="3 4">
    <name type="scientific">Penicillium brasilianum</name>
    <dbReference type="NCBI Taxonomy" id="104259"/>
    <lineage>
        <taxon>Eukaryota</taxon>
        <taxon>Fungi</taxon>
        <taxon>Dikarya</taxon>
        <taxon>Ascomycota</taxon>
        <taxon>Pezizomycotina</taxon>
        <taxon>Eurotiomycetes</taxon>
        <taxon>Eurotiomycetidae</taxon>
        <taxon>Eurotiales</taxon>
        <taxon>Aspergillaceae</taxon>
        <taxon>Penicillium</taxon>
    </lineage>
</organism>
<protein>
    <recommendedName>
        <fullName evidence="2">Carrier domain-containing protein</fullName>
    </recommendedName>
</protein>
<dbReference type="Pfam" id="PF00550">
    <property type="entry name" value="PP-binding"/>
    <property type="match status" value="1"/>
</dbReference>
<dbReference type="GO" id="GO:0043041">
    <property type="term" value="P:amino acid activation for nonribosomal peptide biosynthetic process"/>
    <property type="evidence" value="ECO:0007669"/>
    <property type="project" value="TreeGrafter"/>
</dbReference>
<dbReference type="InterPro" id="IPR036736">
    <property type="entry name" value="ACP-like_sf"/>
</dbReference>
<evidence type="ECO:0000259" key="2">
    <source>
        <dbReference type="PROSITE" id="PS50075"/>
    </source>
</evidence>
<name>A0A0F7VEK4_PENBI</name>
<gene>
    <name evidence="3" type="ORF">PMG11_05013</name>
</gene>
<dbReference type="PANTHER" id="PTHR45527:SF1">
    <property type="entry name" value="FATTY ACID SYNTHASE"/>
    <property type="match status" value="1"/>
</dbReference>
<evidence type="ECO:0000313" key="3">
    <source>
        <dbReference type="EMBL" id="CEO60384.1"/>
    </source>
</evidence>
<dbReference type="InterPro" id="IPR009081">
    <property type="entry name" value="PP-bd_ACP"/>
</dbReference>
<sequence>MSMDQDGTEAAISTKAYTDGLVDKLAQKLLMYMIPKLAESNPTRHYREPSTEAERTLQLLWATTLSISPGTISASDSSLKLEGDSISAMQLVSLAGGQGKLCFILADVFRHSRLEELTQVICSIHEKNEVIMPFSLPREGKGEIWELAAKRCGVISE</sequence>
<reference evidence="4" key="1">
    <citation type="journal article" date="2015" name="Genome Announc.">
        <title>Draft genome sequence of the fungus Penicillium brasilianum MG11.</title>
        <authorList>
            <person name="Horn F."/>
            <person name="Linde J."/>
            <person name="Mattern D.J."/>
            <person name="Walther G."/>
            <person name="Guthke R."/>
            <person name="Brakhage A.A."/>
            <person name="Valiante V."/>
        </authorList>
    </citation>
    <scope>NUCLEOTIDE SEQUENCE [LARGE SCALE GENOMIC DNA]</scope>
    <source>
        <strain evidence="4">MG11</strain>
    </source>
</reference>
<evidence type="ECO:0000313" key="4">
    <source>
        <dbReference type="Proteomes" id="UP000042958"/>
    </source>
</evidence>
<dbReference type="GO" id="GO:0016874">
    <property type="term" value="F:ligase activity"/>
    <property type="evidence" value="ECO:0007669"/>
    <property type="project" value="UniProtKB-KW"/>
</dbReference>
<dbReference type="EMBL" id="CDHK01000004">
    <property type="protein sequence ID" value="CEO60384.1"/>
    <property type="molecule type" value="Genomic_DNA"/>
</dbReference>
<keyword evidence="1" id="KW-0436">Ligase</keyword>
<dbReference type="PANTHER" id="PTHR45527">
    <property type="entry name" value="NONRIBOSOMAL PEPTIDE SYNTHETASE"/>
    <property type="match status" value="1"/>
</dbReference>
<dbReference type="PROSITE" id="PS50075">
    <property type="entry name" value="CARRIER"/>
    <property type="match status" value="1"/>
</dbReference>
<dbReference type="GO" id="GO:0005737">
    <property type="term" value="C:cytoplasm"/>
    <property type="evidence" value="ECO:0007669"/>
    <property type="project" value="TreeGrafter"/>
</dbReference>
<dbReference type="GO" id="GO:0031177">
    <property type="term" value="F:phosphopantetheine binding"/>
    <property type="evidence" value="ECO:0007669"/>
    <property type="project" value="TreeGrafter"/>
</dbReference>
<keyword evidence="4" id="KW-1185">Reference proteome</keyword>
<dbReference type="SUPFAM" id="SSF47336">
    <property type="entry name" value="ACP-like"/>
    <property type="match status" value="1"/>
</dbReference>
<dbReference type="AlphaFoldDB" id="A0A0F7VEK4"/>